<dbReference type="EMBL" id="HBIS01002942">
    <property type="protein sequence ID" value="CAE0608816.1"/>
    <property type="molecule type" value="Transcribed_RNA"/>
</dbReference>
<dbReference type="PANTHER" id="PTHR31485:SF4">
    <property type="entry name" value="HYDROXYPROLINE O-ARABINOSYLTRANSFERASE RDN1"/>
    <property type="match status" value="1"/>
</dbReference>
<keyword evidence="6" id="KW-0472">Membrane</keyword>
<dbReference type="InterPro" id="IPR044845">
    <property type="entry name" value="HPAT/SRGT1-like"/>
</dbReference>
<evidence type="ECO:0000256" key="6">
    <source>
        <dbReference type="ARBA" id="ARBA00023136"/>
    </source>
</evidence>
<evidence type="ECO:0000259" key="7">
    <source>
        <dbReference type="Pfam" id="PF23452"/>
    </source>
</evidence>
<evidence type="ECO:0000313" key="8">
    <source>
        <dbReference type="EMBL" id="CAE0608816.1"/>
    </source>
</evidence>
<dbReference type="Pfam" id="PF23452">
    <property type="entry name" value="HPAT"/>
    <property type="match status" value="1"/>
</dbReference>
<feature type="domain" description="Hydroxyproline O-arabinosyltransferase-like" evidence="7">
    <location>
        <begin position="167"/>
        <end position="465"/>
    </location>
</feature>
<dbReference type="GO" id="GO:0016757">
    <property type="term" value="F:glycosyltransferase activity"/>
    <property type="evidence" value="ECO:0007669"/>
    <property type="project" value="UniProtKB-KW"/>
</dbReference>
<keyword evidence="5" id="KW-1133">Transmembrane helix</keyword>
<protein>
    <recommendedName>
        <fullName evidence="7">Hydroxyproline O-arabinosyltransferase-like domain-containing protein</fullName>
    </recommendedName>
</protein>
<reference evidence="8" key="1">
    <citation type="submission" date="2021-01" db="EMBL/GenBank/DDBJ databases">
        <authorList>
            <person name="Corre E."/>
            <person name="Pelletier E."/>
            <person name="Niang G."/>
            <person name="Scheremetjew M."/>
            <person name="Finn R."/>
            <person name="Kale V."/>
            <person name="Holt S."/>
            <person name="Cochrane G."/>
            <person name="Meng A."/>
            <person name="Brown T."/>
            <person name="Cohen L."/>
        </authorList>
    </citation>
    <scope>NUCLEOTIDE SEQUENCE</scope>
    <source>
        <strain evidence="8">CCMP1897</strain>
    </source>
</reference>
<evidence type="ECO:0000256" key="4">
    <source>
        <dbReference type="ARBA" id="ARBA00022692"/>
    </source>
</evidence>
<dbReference type="InterPro" id="IPR056508">
    <property type="entry name" value="HPAT-like"/>
</dbReference>
<accession>A0A7S3UBG3</accession>
<dbReference type="Gene3D" id="3.50.4.10">
    <property type="entry name" value="Hepatocyte Growth Factor"/>
    <property type="match status" value="1"/>
</dbReference>
<sequence length="483" mass="54653">MATFVWSWKSIAKKMEKPDYLVDATSTIEPQRGPLSKESRELLEDNFFVFETALGWCNSYQRTKYGGTEINTMSDVKDVGKCCKACQESHLAADPPVSCNAWTWCGDQETCGSDYLRCILKHIQDSNKPAAASGSDIGWSSGLINHAKENSSKADTGKKSEDSGRKYHVLLTAAGFNQQWLARIAYYHYCKMKEEHPNSDMGGFTRLLHTGEPDIWMDVIPTFVALALPPGVDKGYIVLNRPYGILQWIEQEMHKIPEKYVLISEPDHLFVRPLPNFMVGNKPATYPFWYIQPYENRALIRKIVGPIPDEDFEHIHKIGSSPLILSKGDLAKIVPSWLNVSVVLKNNPESDQTFGWIQEMYAWSIASFLEGIHDYVLVKDMILHPPFDSKLGNSPIIHLTYGMTLAKNGKFVRNDKAPWIFNKRDYSSVPPPRNLTPPPNGTTNEVVIRVIKLINEATSNIPGWDEYAQNSVDRCCRFDESAQ</sequence>
<evidence type="ECO:0000256" key="1">
    <source>
        <dbReference type="ARBA" id="ARBA00004167"/>
    </source>
</evidence>
<evidence type="ECO:0000256" key="5">
    <source>
        <dbReference type="ARBA" id="ARBA00022989"/>
    </source>
</evidence>
<keyword evidence="3" id="KW-0808">Transferase</keyword>
<keyword evidence="4" id="KW-0812">Transmembrane</keyword>
<proteinExistence type="predicted"/>
<keyword evidence="2" id="KW-0328">Glycosyltransferase</keyword>
<gene>
    <name evidence="8" type="ORF">PSAL00342_LOCUS2635</name>
</gene>
<name>A0A7S3UBG3_9CHLO</name>
<comment type="subcellular location">
    <subcellularLocation>
        <location evidence="1">Membrane</location>
        <topology evidence="1">Single-pass membrane protein</topology>
    </subcellularLocation>
</comment>
<organism evidence="8">
    <name type="scientific">Picocystis salinarum</name>
    <dbReference type="NCBI Taxonomy" id="88271"/>
    <lineage>
        <taxon>Eukaryota</taxon>
        <taxon>Viridiplantae</taxon>
        <taxon>Chlorophyta</taxon>
        <taxon>Picocystophyceae</taxon>
        <taxon>Picocystales</taxon>
        <taxon>Picocystaceae</taxon>
        <taxon>Picocystis</taxon>
    </lineage>
</organism>
<evidence type="ECO:0000256" key="3">
    <source>
        <dbReference type="ARBA" id="ARBA00022679"/>
    </source>
</evidence>
<dbReference type="PANTHER" id="PTHR31485">
    <property type="entry name" value="PEPTIDYL SERINE ALPHA-GALACTOSYLTRANSFERASE"/>
    <property type="match status" value="1"/>
</dbReference>
<dbReference type="AlphaFoldDB" id="A0A7S3UBG3"/>
<evidence type="ECO:0000256" key="2">
    <source>
        <dbReference type="ARBA" id="ARBA00022676"/>
    </source>
</evidence>
<dbReference type="GO" id="GO:0016020">
    <property type="term" value="C:membrane"/>
    <property type="evidence" value="ECO:0007669"/>
    <property type="project" value="UniProtKB-SubCell"/>
</dbReference>